<dbReference type="PANTHER" id="PTHR47939">
    <property type="entry name" value="MEMBRANE-ASSOCIATED SALT-INDUCIBLE PROTEIN-LIKE"/>
    <property type="match status" value="1"/>
</dbReference>
<sequence>MRVYTHLGRLDKVREVFAVGLRDLAAPPQLATTSPAAYAWLGSDAVRSRGSDTPSAGGAVALVLRDDLLAPTAARGVGPSSGATRALSGGGALGWRQPSLLTSAVFNAYLEALTRRNKYAADEVTFVLSQMAAHGVARDALTYHYLVELHVRAGYDPTGLWAEMAQLEPAVTPLPATVQTFMLRVVPSSDDPAFVVEVTRAALRHGTAIVDKRMLAELVVQWLSPVRRPSPADTTASGGTSQSVAQASRLGLASGTSPSATTSYPPEYVLWLMLELELRCVLQKASFSQYVQRQHFTELLLRCAKCADAGTAEQVLALMDRHAIAKTAEVLALVVWCWSQALEIEKALDLVEWMALKGYLDQVDCFRKAQIDSLRYAMDRHYLMTVADALSSAALLERALAHLQTRRQTGALVTAHTLDLMVLALARLGEERKALQLVAAYEPRWSVAPRTNTFNSLLAGCARHRSTMLHRVVYRAMKNSGVVPNVLTFRVLIRQAVAAGNMDEAIVYLEEVSTVPGLRVEVEMVLPILERAARAGDVEMATRISQHSLKCDIGIDGTVLRSVMQHLTEAGQSVDVLKAQLPLHEALRSRSKAGRQRARNEVLV</sequence>
<keyword evidence="3" id="KW-1185">Reference proteome</keyword>
<accession>A0AAW0F0X2</accession>
<dbReference type="PANTHER" id="PTHR47939:SF1">
    <property type="entry name" value="OS04G0684500 PROTEIN"/>
    <property type="match status" value="1"/>
</dbReference>
<reference evidence="2 3" key="1">
    <citation type="journal article" date="2021" name="MBio">
        <title>A New Model Trypanosomatid, Novymonas esmeraldas: Genomic Perception of Its 'Candidatus Pandoraea novymonadis' Endosymbiont.</title>
        <authorList>
            <person name="Zakharova A."/>
            <person name="Saura A."/>
            <person name="Butenko A."/>
            <person name="Podesvova L."/>
            <person name="Warmusova S."/>
            <person name="Kostygov A.Y."/>
            <person name="Nenarokova A."/>
            <person name="Lukes J."/>
            <person name="Opperdoes F.R."/>
            <person name="Yurchenko V."/>
        </authorList>
    </citation>
    <scope>NUCLEOTIDE SEQUENCE [LARGE SCALE GENOMIC DNA]</scope>
    <source>
        <strain evidence="2 3">E262AT.01</strain>
    </source>
</reference>
<dbReference type="InterPro" id="IPR002885">
    <property type="entry name" value="PPR_rpt"/>
</dbReference>
<evidence type="ECO:0000313" key="3">
    <source>
        <dbReference type="Proteomes" id="UP001430356"/>
    </source>
</evidence>
<organism evidence="2 3">
    <name type="scientific">Novymonas esmeraldas</name>
    <dbReference type="NCBI Taxonomy" id="1808958"/>
    <lineage>
        <taxon>Eukaryota</taxon>
        <taxon>Discoba</taxon>
        <taxon>Euglenozoa</taxon>
        <taxon>Kinetoplastea</taxon>
        <taxon>Metakinetoplastina</taxon>
        <taxon>Trypanosomatida</taxon>
        <taxon>Trypanosomatidae</taxon>
        <taxon>Novymonas</taxon>
    </lineage>
</organism>
<evidence type="ECO:0000256" key="1">
    <source>
        <dbReference type="PROSITE-ProRule" id="PRU00708"/>
    </source>
</evidence>
<dbReference type="AlphaFoldDB" id="A0AAW0F0X2"/>
<protein>
    <submittedName>
        <fullName evidence="2">Uncharacterized protein</fullName>
    </submittedName>
</protein>
<gene>
    <name evidence="2" type="ORF">NESM_000066900</name>
</gene>
<dbReference type="Proteomes" id="UP001430356">
    <property type="component" value="Unassembled WGS sequence"/>
</dbReference>
<dbReference type="Gene3D" id="1.25.40.10">
    <property type="entry name" value="Tetratricopeptide repeat domain"/>
    <property type="match status" value="1"/>
</dbReference>
<feature type="repeat" description="PPR" evidence="1">
    <location>
        <begin position="450"/>
        <end position="484"/>
    </location>
</feature>
<dbReference type="NCBIfam" id="TIGR00756">
    <property type="entry name" value="PPR"/>
    <property type="match status" value="1"/>
</dbReference>
<evidence type="ECO:0000313" key="2">
    <source>
        <dbReference type="EMBL" id="KAK7200162.1"/>
    </source>
</evidence>
<proteinExistence type="predicted"/>
<dbReference type="EMBL" id="JAECZO010000004">
    <property type="protein sequence ID" value="KAK7200162.1"/>
    <property type="molecule type" value="Genomic_DNA"/>
</dbReference>
<name>A0AAW0F0X2_9TRYP</name>
<comment type="caution">
    <text evidence="2">The sequence shown here is derived from an EMBL/GenBank/DDBJ whole genome shotgun (WGS) entry which is preliminary data.</text>
</comment>
<dbReference type="InterPro" id="IPR050667">
    <property type="entry name" value="PPR-containing_protein"/>
</dbReference>
<dbReference type="InterPro" id="IPR011990">
    <property type="entry name" value="TPR-like_helical_dom_sf"/>
</dbReference>
<dbReference type="Pfam" id="PF13812">
    <property type="entry name" value="PPR_3"/>
    <property type="match status" value="1"/>
</dbReference>
<dbReference type="PROSITE" id="PS51375">
    <property type="entry name" value="PPR"/>
    <property type="match status" value="1"/>
</dbReference>